<evidence type="ECO:0000313" key="2">
    <source>
        <dbReference type="EMBL" id="TKR89291.1"/>
    </source>
</evidence>
<reference evidence="2 3" key="1">
    <citation type="journal article" date="2015" name="Genome Biol.">
        <title>Comparative genomics of Steinernema reveals deeply conserved gene regulatory networks.</title>
        <authorList>
            <person name="Dillman A.R."/>
            <person name="Macchietto M."/>
            <person name="Porter C.F."/>
            <person name="Rogers A."/>
            <person name="Williams B."/>
            <person name="Antoshechkin I."/>
            <person name="Lee M.M."/>
            <person name="Goodwin Z."/>
            <person name="Lu X."/>
            <person name="Lewis E.E."/>
            <person name="Goodrich-Blair H."/>
            <person name="Stock S.P."/>
            <person name="Adams B.J."/>
            <person name="Sternberg P.W."/>
            <person name="Mortazavi A."/>
        </authorList>
    </citation>
    <scope>NUCLEOTIDE SEQUENCE [LARGE SCALE GENOMIC DNA]</scope>
    <source>
        <strain evidence="2 3">ALL</strain>
    </source>
</reference>
<accession>A0A4U5P0R3</accession>
<name>A0A4U5P0R3_STECR</name>
<comment type="caution">
    <text evidence="2">The sequence shown here is derived from an EMBL/GenBank/DDBJ whole genome shotgun (WGS) entry which is preliminary data.</text>
</comment>
<sequence>MPRSSKKRARLLTTEMDSDVSPLSALPAADTKPSKKSYPFSREILADIVACAALPSSRRWKDDWKATLKNLREVSRDCREFVDWVMEYRLVIK</sequence>
<protein>
    <submittedName>
        <fullName evidence="2">Uncharacterized protein</fullName>
    </submittedName>
</protein>
<dbReference type="EMBL" id="AZBU02000003">
    <property type="protein sequence ID" value="TKR89291.1"/>
    <property type="molecule type" value="Genomic_DNA"/>
</dbReference>
<reference evidence="2 3" key="2">
    <citation type="journal article" date="2019" name="G3 (Bethesda)">
        <title>Hybrid Assembly of the Genome of the Entomopathogenic Nematode Steinernema carpocapsae Identifies the X-Chromosome.</title>
        <authorList>
            <person name="Serra L."/>
            <person name="Macchietto M."/>
            <person name="Macias-Munoz A."/>
            <person name="McGill C.J."/>
            <person name="Rodriguez I.M."/>
            <person name="Rodriguez B."/>
            <person name="Murad R."/>
            <person name="Mortazavi A."/>
        </authorList>
    </citation>
    <scope>NUCLEOTIDE SEQUENCE [LARGE SCALE GENOMIC DNA]</scope>
    <source>
        <strain evidence="2 3">ALL</strain>
    </source>
</reference>
<evidence type="ECO:0000313" key="3">
    <source>
        <dbReference type="Proteomes" id="UP000298663"/>
    </source>
</evidence>
<keyword evidence="3" id="KW-1185">Reference proteome</keyword>
<gene>
    <name evidence="2" type="ORF">L596_013418</name>
</gene>
<organism evidence="2 3">
    <name type="scientific">Steinernema carpocapsae</name>
    <name type="common">Entomopathogenic nematode</name>
    <dbReference type="NCBI Taxonomy" id="34508"/>
    <lineage>
        <taxon>Eukaryota</taxon>
        <taxon>Metazoa</taxon>
        <taxon>Ecdysozoa</taxon>
        <taxon>Nematoda</taxon>
        <taxon>Chromadorea</taxon>
        <taxon>Rhabditida</taxon>
        <taxon>Tylenchina</taxon>
        <taxon>Panagrolaimomorpha</taxon>
        <taxon>Strongyloidoidea</taxon>
        <taxon>Steinernematidae</taxon>
        <taxon>Steinernema</taxon>
    </lineage>
</organism>
<feature type="region of interest" description="Disordered" evidence="1">
    <location>
        <begin position="14"/>
        <end position="36"/>
    </location>
</feature>
<proteinExistence type="predicted"/>
<dbReference type="AlphaFoldDB" id="A0A4U5P0R3"/>
<dbReference type="Proteomes" id="UP000298663">
    <property type="component" value="Unassembled WGS sequence"/>
</dbReference>
<evidence type="ECO:0000256" key="1">
    <source>
        <dbReference type="SAM" id="MobiDB-lite"/>
    </source>
</evidence>